<feature type="domain" description="3-hydroxybutyryl-CoA dehydrogenase reduced Rossmann-fold" evidence="7">
    <location>
        <begin position="89"/>
        <end position="139"/>
    </location>
</feature>
<dbReference type="AlphaFoldDB" id="A0A6A0AU52"/>
<keyword evidence="3" id="KW-0560">Oxidoreductase</keyword>
<accession>A0A6A0AU52</accession>
<dbReference type="InterPro" id="IPR008927">
    <property type="entry name" value="6-PGluconate_DH-like_C_sf"/>
</dbReference>
<feature type="region of interest" description="Disordered" evidence="4">
    <location>
        <begin position="58"/>
        <end position="78"/>
    </location>
</feature>
<dbReference type="PANTHER" id="PTHR48075">
    <property type="entry name" value="3-HYDROXYACYL-COA DEHYDROGENASE FAMILY PROTEIN"/>
    <property type="match status" value="1"/>
</dbReference>
<dbReference type="InterPro" id="IPR013328">
    <property type="entry name" value="6PGD_dom2"/>
</dbReference>
<dbReference type="EMBL" id="BLLG01000006">
    <property type="protein sequence ID" value="GFH36499.1"/>
    <property type="molecule type" value="Genomic_DNA"/>
</dbReference>
<feature type="region of interest" description="Disordered" evidence="4">
    <location>
        <begin position="1"/>
        <end position="24"/>
    </location>
</feature>
<feature type="domain" description="3-hydroxyacyl-CoA dehydrogenase C-terminal" evidence="5">
    <location>
        <begin position="141"/>
        <end position="215"/>
    </location>
</feature>
<dbReference type="Proteomes" id="UP000484988">
    <property type="component" value="Unassembled WGS sequence"/>
</dbReference>
<feature type="domain" description="3-hydroxyacyl-CoA dehydrogenase NAD binding" evidence="6">
    <location>
        <begin position="30"/>
        <end position="68"/>
    </location>
</feature>
<dbReference type="Pfam" id="PF00725">
    <property type="entry name" value="3HCDH"/>
    <property type="match status" value="1"/>
</dbReference>
<dbReference type="Pfam" id="PF18321">
    <property type="entry name" value="3HCDH_RFF"/>
    <property type="match status" value="1"/>
</dbReference>
<dbReference type="InterPro" id="IPR041040">
    <property type="entry name" value="3HCDH_RFF"/>
</dbReference>
<name>A0A6A0AU52_9ACTN</name>
<comment type="caution">
    <text evidence="8">The sequence shown here is derived from an EMBL/GenBank/DDBJ whole genome shotgun (WGS) entry which is preliminary data.</text>
</comment>
<organism evidence="8 9">
    <name type="scientific">Streptomyces pacificus</name>
    <dbReference type="NCBI Taxonomy" id="2705029"/>
    <lineage>
        <taxon>Bacteria</taxon>
        <taxon>Bacillati</taxon>
        <taxon>Actinomycetota</taxon>
        <taxon>Actinomycetes</taxon>
        <taxon>Kitasatosporales</taxon>
        <taxon>Streptomycetaceae</taxon>
        <taxon>Streptomyces</taxon>
    </lineage>
</organism>
<dbReference type="InterPro" id="IPR006176">
    <property type="entry name" value="3-OHacyl-CoA_DH_NAD-bd"/>
</dbReference>
<dbReference type="Gene3D" id="3.40.50.720">
    <property type="entry name" value="NAD(P)-binding Rossmann-like Domain"/>
    <property type="match status" value="1"/>
</dbReference>
<evidence type="ECO:0000256" key="1">
    <source>
        <dbReference type="ARBA" id="ARBA00005086"/>
    </source>
</evidence>
<evidence type="ECO:0000256" key="4">
    <source>
        <dbReference type="SAM" id="MobiDB-lite"/>
    </source>
</evidence>
<dbReference type="GO" id="GO:0008691">
    <property type="term" value="F:3-hydroxybutyryl-CoA dehydrogenase activity"/>
    <property type="evidence" value="ECO:0007669"/>
    <property type="project" value="TreeGrafter"/>
</dbReference>
<dbReference type="GO" id="GO:0070403">
    <property type="term" value="F:NAD+ binding"/>
    <property type="evidence" value="ECO:0007669"/>
    <property type="project" value="InterPro"/>
</dbReference>
<evidence type="ECO:0000313" key="8">
    <source>
        <dbReference type="EMBL" id="GFH36499.1"/>
    </source>
</evidence>
<dbReference type="GO" id="GO:0006635">
    <property type="term" value="P:fatty acid beta-oxidation"/>
    <property type="evidence" value="ECO:0007669"/>
    <property type="project" value="TreeGrafter"/>
</dbReference>
<keyword evidence="9" id="KW-1185">Reference proteome</keyword>
<sequence>MTVTDAAGGPSATDAAGGPSATDAVAPGRTVAVVGAGAMGRGTAQVALLAGHRVRLHDTAPAPAPGRAERGAEASPARLADGRMPVEFPDAVYFDLALDHRAAAGIALSASETTGREAPRQSIGLFQALGKKAGVIGYVPGMIVARTVAMLVDAAADAAARGVASPEGIGTALRLGAGCPVGPAEWGRRLGRGWAHELPDELHARVPAGRYAPSPGLYRQSYVTTKGDQAS</sequence>
<dbReference type="PANTHER" id="PTHR48075:SF5">
    <property type="entry name" value="3-HYDROXYBUTYRYL-COA DEHYDROGENASE"/>
    <property type="match status" value="1"/>
</dbReference>
<protein>
    <recommendedName>
        <fullName evidence="10">3-hydroxyacyl-CoA dehydrogenase NAD binding domain-containing protein</fullName>
    </recommendedName>
</protein>
<comment type="similarity">
    <text evidence="2">Belongs to the 3-hydroxyacyl-CoA dehydrogenase family.</text>
</comment>
<dbReference type="SUPFAM" id="SSF48179">
    <property type="entry name" value="6-phosphogluconate dehydrogenase C-terminal domain-like"/>
    <property type="match status" value="1"/>
</dbReference>
<evidence type="ECO:0000256" key="2">
    <source>
        <dbReference type="ARBA" id="ARBA00009463"/>
    </source>
</evidence>
<dbReference type="InterPro" id="IPR006108">
    <property type="entry name" value="3HC_DH_C"/>
</dbReference>
<evidence type="ECO:0008006" key="10">
    <source>
        <dbReference type="Google" id="ProtNLM"/>
    </source>
</evidence>
<comment type="pathway">
    <text evidence="1">Lipid metabolism; butanoate metabolism.</text>
</comment>
<evidence type="ECO:0000259" key="5">
    <source>
        <dbReference type="Pfam" id="PF00725"/>
    </source>
</evidence>
<evidence type="ECO:0000259" key="6">
    <source>
        <dbReference type="Pfam" id="PF02737"/>
    </source>
</evidence>
<dbReference type="Pfam" id="PF02737">
    <property type="entry name" value="3HCDH_N"/>
    <property type="match status" value="1"/>
</dbReference>
<reference evidence="8 9" key="1">
    <citation type="submission" date="2020-02" db="EMBL/GenBank/DDBJ databases">
        <title>Whole Genome Shotgun Sequence of Streptomyces sp. strain CWH03.</title>
        <authorList>
            <person name="Dohra H."/>
            <person name="Kodani S."/>
            <person name="Yamamura H."/>
        </authorList>
    </citation>
    <scope>NUCLEOTIDE SEQUENCE [LARGE SCALE GENOMIC DNA]</scope>
    <source>
        <strain evidence="8 9">CWH03</strain>
    </source>
</reference>
<dbReference type="RefSeq" id="WP_371872666.1">
    <property type="nucleotide sequence ID" value="NZ_BLLG01000006.1"/>
</dbReference>
<evidence type="ECO:0000259" key="7">
    <source>
        <dbReference type="Pfam" id="PF18321"/>
    </source>
</evidence>
<proteinExistence type="inferred from homology"/>
<evidence type="ECO:0000256" key="3">
    <source>
        <dbReference type="ARBA" id="ARBA00023002"/>
    </source>
</evidence>
<dbReference type="SUPFAM" id="SSF51735">
    <property type="entry name" value="NAD(P)-binding Rossmann-fold domains"/>
    <property type="match status" value="1"/>
</dbReference>
<dbReference type="InterPro" id="IPR036291">
    <property type="entry name" value="NAD(P)-bd_dom_sf"/>
</dbReference>
<evidence type="ECO:0000313" key="9">
    <source>
        <dbReference type="Proteomes" id="UP000484988"/>
    </source>
</evidence>
<gene>
    <name evidence="8" type="ORF">SCWH03_27270</name>
</gene>
<dbReference type="Gene3D" id="1.10.1040.10">
    <property type="entry name" value="N-(1-d-carboxylethyl)-l-norvaline Dehydrogenase, domain 2"/>
    <property type="match status" value="1"/>
</dbReference>